<dbReference type="Pfam" id="PF13619">
    <property type="entry name" value="KTSC"/>
    <property type="match status" value="1"/>
</dbReference>
<comment type="caution">
    <text evidence="3">The sequence shown here is derived from an EMBL/GenBank/DDBJ whole genome shotgun (WGS) entry which is preliminary data.</text>
</comment>
<feature type="compositionally biased region" description="Polar residues" evidence="1">
    <location>
        <begin position="42"/>
        <end position="53"/>
    </location>
</feature>
<feature type="compositionally biased region" description="Polar residues" evidence="1">
    <location>
        <begin position="20"/>
        <end position="33"/>
    </location>
</feature>
<dbReference type="EMBL" id="JBHSFK010000002">
    <property type="protein sequence ID" value="MFC4498511.1"/>
    <property type="molecule type" value="Genomic_DNA"/>
</dbReference>
<name>A0ABV9AHI7_9ACTN</name>
<evidence type="ECO:0000259" key="2">
    <source>
        <dbReference type="Pfam" id="PF13619"/>
    </source>
</evidence>
<protein>
    <submittedName>
        <fullName evidence="3">KTSC domain-containing protein</fullName>
    </submittedName>
</protein>
<organism evidence="3 4">
    <name type="scientific">Streptomyces vulcanius</name>
    <dbReference type="NCBI Taxonomy" id="1441876"/>
    <lineage>
        <taxon>Bacteria</taxon>
        <taxon>Bacillati</taxon>
        <taxon>Actinomycetota</taxon>
        <taxon>Actinomycetes</taxon>
        <taxon>Kitasatosporales</taxon>
        <taxon>Streptomycetaceae</taxon>
        <taxon>Streptomyces</taxon>
    </lineage>
</organism>
<dbReference type="RefSeq" id="WP_381167906.1">
    <property type="nucleotide sequence ID" value="NZ_JBHSFK010000002.1"/>
</dbReference>
<dbReference type="Proteomes" id="UP001595839">
    <property type="component" value="Unassembled WGS sequence"/>
</dbReference>
<feature type="compositionally biased region" description="Basic residues" evidence="1">
    <location>
        <begin position="1"/>
        <end position="17"/>
    </location>
</feature>
<sequence length="175" mass="20112">MPPRRRRIGPRNPRAAKNRAPNSGATPYRTIQEQEFYGAGQQPRTPNVNSSPGYSRADINNAIDEASQNLSPEKREALRRAQWLWDDEQLLTTRPTNTSYPPRPRTLAAGYDDESQTLFVRFRGRRTGPDEYADGVGYEYYNVTPQEWAKFRDNWSPGRYINSTLNGKPYTPASW</sequence>
<gene>
    <name evidence="3" type="ORF">ACFPIH_03060</name>
</gene>
<evidence type="ECO:0000256" key="1">
    <source>
        <dbReference type="SAM" id="MobiDB-lite"/>
    </source>
</evidence>
<accession>A0ABV9AHI7</accession>
<evidence type="ECO:0000313" key="4">
    <source>
        <dbReference type="Proteomes" id="UP001595839"/>
    </source>
</evidence>
<proteinExistence type="predicted"/>
<feature type="domain" description="KTSC" evidence="2">
    <location>
        <begin position="108"/>
        <end position="167"/>
    </location>
</feature>
<feature type="region of interest" description="Disordered" evidence="1">
    <location>
        <begin position="1"/>
        <end position="57"/>
    </location>
</feature>
<dbReference type="InterPro" id="IPR025309">
    <property type="entry name" value="KTSC_dom"/>
</dbReference>
<reference evidence="4" key="1">
    <citation type="journal article" date="2019" name="Int. J. Syst. Evol. Microbiol.">
        <title>The Global Catalogue of Microorganisms (GCM) 10K type strain sequencing project: providing services to taxonomists for standard genome sequencing and annotation.</title>
        <authorList>
            <consortium name="The Broad Institute Genomics Platform"/>
            <consortium name="The Broad Institute Genome Sequencing Center for Infectious Disease"/>
            <person name="Wu L."/>
            <person name="Ma J."/>
        </authorList>
    </citation>
    <scope>NUCLEOTIDE SEQUENCE [LARGE SCALE GENOMIC DNA]</scope>
    <source>
        <strain evidence="4">CGMCC 4.7177</strain>
    </source>
</reference>
<keyword evidence="4" id="KW-1185">Reference proteome</keyword>
<evidence type="ECO:0000313" key="3">
    <source>
        <dbReference type="EMBL" id="MFC4498511.1"/>
    </source>
</evidence>